<keyword evidence="3" id="KW-1185">Reference proteome</keyword>
<comment type="caution">
    <text evidence="2">The sequence shown here is derived from an EMBL/GenBank/DDBJ whole genome shotgun (WGS) entry which is preliminary data.</text>
</comment>
<proteinExistence type="predicted"/>
<dbReference type="AlphaFoldDB" id="A0A9P4QXD8"/>
<dbReference type="EMBL" id="ML996147">
    <property type="protein sequence ID" value="KAF2734454.1"/>
    <property type="molecule type" value="Genomic_DNA"/>
</dbReference>
<dbReference type="Proteomes" id="UP000799444">
    <property type="component" value="Unassembled WGS sequence"/>
</dbReference>
<protein>
    <submittedName>
        <fullName evidence="2">Uncharacterized protein</fullName>
    </submittedName>
</protein>
<feature type="region of interest" description="Disordered" evidence="1">
    <location>
        <begin position="644"/>
        <end position="665"/>
    </location>
</feature>
<dbReference type="OrthoDB" id="3945550at2759"/>
<evidence type="ECO:0000256" key="1">
    <source>
        <dbReference type="SAM" id="MobiDB-lite"/>
    </source>
</evidence>
<name>A0A9P4QXD8_9PLEO</name>
<sequence length="665" mass="75893">MANSTLERLPLLIQESICEWLVSGEPKRHSLTAFAQASKKCHEASERARFECVTFEVRDRAQLEDAVRRVSKYTGSIRRLKIVGCITPKDERPDKERCSKVNLKDKRVGFGDSYPRAHFDACSSHEAKSIHTQFWQPLAHCLGHCGGLKDLVWSSTARIPSSILRVIHEKLPRLRLHVNTFSLRSLSRLDHDVDMDEYLLATSPCLSSIHAISIYDYTDKTYSALSYNEDAVMQLVAVLAPNIQTVGMWYQESGQWHGVDLDRNVYRMRRAMSNPRPTWAEIFGKKRDWPSKRTSSVKSLALMSLDRGDQWLRNWTAHIDFTHLRRLEIDNGHFFLDELCQVAEHGAFESLRELRLDVSRDFVTSGPNRKSLETNEIRLLATKLLTTLNPLRGLSVSIALDQKMIHTIPAHHGSSLRTLHLPNTQFNHHDIQGLRHTCPNISELQLVLQRNEESYKSLGSLPRLEQLSLILDCHDPTSTAPSSPSEARLRTRCLLIHGSLDSLLAEHIFRTILSSSRATHPNLLPPFQRLSVRNINRIVSGYIPRTILSRVLDYIGREWRCERVYADMSSDAARTRELGREGDKQPFDPDDEAQIIDMTLGGDGEGVEEVRQGVTRLRELWDELWPQARGKSGWINTWHSFLVPGEGRPRPESRIPVARTPPPPK</sequence>
<evidence type="ECO:0000313" key="2">
    <source>
        <dbReference type="EMBL" id="KAF2734454.1"/>
    </source>
</evidence>
<gene>
    <name evidence="2" type="ORF">EJ04DRAFT_244422</name>
</gene>
<dbReference type="InterPro" id="IPR032675">
    <property type="entry name" value="LRR_dom_sf"/>
</dbReference>
<dbReference type="Gene3D" id="3.80.10.10">
    <property type="entry name" value="Ribonuclease Inhibitor"/>
    <property type="match status" value="1"/>
</dbReference>
<accession>A0A9P4QXD8</accession>
<evidence type="ECO:0000313" key="3">
    <source>
        <dbReference type="Proteomes" id="UP000799444"/>
    </source>
</evidence>
<reference evidence="2" key="1">
    <citation type="journal article" date="2020" name="Stud. Mycol.">
        <title>101 Dothideomycetes genomes: a test case for predicting lifestyles and emergence of pathogens.</title>
        <authorList>
            <person name="Haridas S."/>
            <person name="Albert R."/>
            <person name="Binder M."/>
            <person name="Bloem J."/>
            <person name="Labutti K."/>
            <person name="Salamov A."/>
            <person name="Andreopoulos B."/>
            <person name="Baker S."/>
            <person name="Barry K."/>
            <person name="Bills G."/>
            <person name="Bluhm B."/>
            <person name="Cannon C."/>
            <person name="Castanera R."/>
            <person name="Culley D."/>
            <person name="Daum C."/>
            <person name="Ezra D."/>
            <person name="Gonzalez J."/>
            <person name="Henrissat B."/>
            <person name="Kuo A."/>
            <person name="Liang C."/>
            <person name="Lipzen A."/>
            <person name="Lutzoni F."/>
            <person name="Magnuson J."/>
            <person name="Mondo S."/>
            <person name="Nolan M."/>
            <person name="Ohm R."/>
            <person name="Pangilinan J."/>
            <person name="Park H.-J."/>
            <person name="Ramirez L."/>
            <person name="Alfaro M."/>
            <person name="Sun H."/>
            <person name="Tritt A."/>
            <person name="Yoshinaga Y."/>
            <person name="Zwiers L.-H."/>
            <person name="Turgeon B."/>
            <person name="Goodwin S."/>
            <person name="Spatafora J."/>
            <person name="Crous P."/>
            <person name="Grigoriev I."/>
        </authorList>
    </citation>
    <scope>NUCLEOTIDE SEQUENCE</scope>
    <source>
        <strain evidence="2">CBS 125425</strain>
    </source>
</reference>
<organism evidence="2 3">
    <name type="scientific">Polyplosphaeria fusca</name>
    <dbReference type="NCBI Taxonomy" id="682080"/>
    <lineage>
        <taxon>Eukaryota</taxon>
        <taxon>Fungi</taxon>
        <taxon>Dikarya</taxon>
        <taxon>Ascomycota</taxon>
        <taxon>Pezizomycotina</taxon>
        <taxon>Dothideomycetes</taxon>
        <taxon>Pleosporomycetidae</taxon>
        <taxon>Pleosporales</taxon>
        <taxon>Tetraplosphaeriaceae</taxon>
        <taxon>Polyplosphaeria</taxon>
    </lineage>
</organism>